<dbReference type="PROSITE" id="PS51084">
    <property type="entry name" value="HIT_2"/>
    <property type="match status" value="1"/>
</dbReference>
<dbReference type="GO" id="GO:0009117">
    <property type="term" value="P:nucleotide metabolic process"/>
    <property type="evidence" value="ECO:0007669"/>
    <property type="project" value="TreeGrafter"/>
</dbReference>
<evidence type="ECO:0000256" key="3">
    <source>
        <dbReference type="PROSITE-ProRule" id="PRU00464"/>
    </source>
</evidence>
<dbReference type="PANTHER" id="PTHR46648">
    <property type="entry name" value="HIT FAMILY PROTEIN 1"/>
    <property type="match status" value="1"/>
</dbReference>
<gene>
    <name evidence="5" type="ORF">AUK04_02210</name>
</gene>
<dbReference type="Pfam" id="PF01230">
    <property type="entry name" value="HIT"/>
    <property type="match status" value="1"/>
</dbReference>
<dbReference type="EMBL" id="MNZM01000052">
    <property type="protein sequence ID" value="OIP84577.1"/>
    <property type="molecule type" value="Genomic_DNA"/>
</dbReference>
<dbReference type="InterPro" id="IPR019808">
    <property type="entry name" value="Histidine_triad_CS"/>
</dbReference>
<evidence type="ECO:0000259" key="4">
    <source>
        <dbReference type="PROSITE" id="PS51084"/>
    </source>
</evidence>
<feature type="short sequence motif" description="Histidine triad motif" evidence="2 3">
    <location>
        <begin position="97"/>
        <end position="101"/>
    </location>
</feature>
<evidence type="ECO:0000256" key="2">
    <source>
        <dbReference type="PIRSR" id="PIRSR601310-3"/>
    </source>
</evidence>
<feature type="domain" description="HIT" evidence="4">
    <location>
        <begin position="5"/>
        <end position="112"/>
    </location>
</feature>
<accession>A0A1J5HHE9</accession>
<dbReference type="PANTHER" id="PTHR46648:SF1">
    <property type="entry name" value="ADENOSINE 5'-MONOPHOSPHORAMIDASE HNT1"/>
    <property type="match status" value="1"/>
</dbReference>
<organism evidence="5 6">
    <name type="scientific">Candidatus Roizmanbacteria bacterium CG2_30_33_16</name>
    <dbReference type="NCBI Taxonomy" id="1805340"/>
    <lineage>
        <taxon>Bacteria</taxon>
        <taxon>Candidatus Roizmaniibacteriota</taxon>
    </lineage>
</organism>
<dbReference type="InterPro" id="IPR001310">
    <property type="entry name" value="Histidine_triad_HIT"/>
</dbReference>
<dbReference type="GO" id="GO:0003824">
    <property type="term" value="F:catalytic activity"/>
    <property type="evidence" value="ECO:0007669"/>
    <property type="project" value="InterPro"/>
</dbReference>
<protein>
    <recommendedName>
        <fullName evidence="4">HIT domain-containing protein</fullName>
    </recommendedName>
</protein>
<sequence length="134" mass="15444">MSNCIFCQIVDKKAPAKIIYENENVICFLPKKVEVYGHTLVVPKKHYADLYDIPADILCDLVKVAKKLTLKYKQNINATGMNLMHASGKDGQQSVFHFHFHLLPRFKDDGLDTWPNLAKIEVDRDELWEKLRTG</sequence>
<dbReference type="InterPro" id="IPR011146">
    <property type="entry name" value="HIT-like"/>
</dbReference>
<dbReference type="Proteomes" id="UP000183758">
    <property type="component" value="Unassembled WGS sequence"/>
</dbReference>
<reference evidence="5 6" key="1">
    <citation type="journal article" date="2016" name="Environ. Microbiol.">
        <title>Genomic resolution of a cold subsurface aquifer community provides metabolic insights for novel microbes adapted to high CO concentrations.</title>
        <authorList>
            <person name="Probst A.J."/>
            <person name="Castelle C.J."/>
            <person name="Singh A."/>
            <person name="Brown C.T."/>
            <person name="Anantharaman K."/>
            <person name="Sharon I."/>
            <person name="Hug L.A."/>
            <person name="Burstein D."/>
            <person name="Emerson J.B."/>
            <person name="Thomas B.C."/>
            <person name="Banfield J.F."/>
        </authorList>
    </citation>
    <scope>NUCLEOTIDE SEQUENCE [LARGE SCALE GENOMIC DNA]</scope>
    <source>
        <strain evidence="5">CG2_30_33_16</strain>
    </source>
</reference>
<feature type="active site" description="Tele-AMP-histidine intermediate" evidence="1">
    <location>
        <position position="99"/>
    </location>
</feature>
<dbReference type="PRINTS" id="PR00332">
    <property type="entry name" value="HISTRIAD"/>
</dbReference>
<dbReference type="SUPFAM" id="SSF54197">
    <property type="entry name" value="HIT-like"/>
    <property type="match status" value="1"/>
</dbReference>
<evidence type="ECO:0000313" key="5">
    <source>
        <dbReference type="EMBL" id="OIP84577.1"/>
    </source>
</evidence>
<dbReference type="PROSITE" id="PS00892">
    <property type="entry name" value="HIT_1"/>
    <property type="match status" value="1"/>
</dbReference>
<evidence type="ECO:0000256" key="1">
    <source>
        <dbReference type="PIRSR" id="PIRSR601310-1"/>
    </source>
</evidence>
<proteinExistence type="predicted"/>
<dbReference type="InterPro" id="IPR036265">
    <property type="entry name" value="HIT-like_sf"/>
</dbReference>
<comment type="caution">
    <text evidence="5">The sequence shown here is derived from an EMBL/GenBank/DDBJ whole genome shotgun (WGS) entry which is preliminary data.</text>
</comment>
<dbReference type="Gene3D" id="3.30.428.10">
    <property type="entry name" value="HIT-like"/>
    <property type="match status" value="1"/>
</dbReference>
<name>A0A1J5HHE9_9BACT</name>
<dbReference type="AlphaFoldDB" id="A0A1J5HHE9"/>
<evidence type="ECO:0000313" key="6">
    <source>
        <dbReference type="Proteomes" id="UP000183758"/>
    </source>
</evidence>